<dbReference type="EMBL" id="JBHUHO010000042">
    <property type="protein sequence ID" value="MFD2117597.1"/>
    <property type="molecule type" value="Genomic_DNA"/>
</dbReference>
<keyword evidence="2" id="KW-0479">Metal-binding</keyword>
<proteinExistence type="inferred from homology"/>
<dbReference type="RefSeq" id="WP_377774848.1">
    <property type="nucleotide sequence ID" value="NZ_JBHUHO010000042.1"/>
</dbReference>
<protein>
    <submittedName>
        <fullName evidence="3">DinB family protein</fullName>
    </submittedName>
</protein>
<keyword evidence="4" id="KW-1185">Reference proteome</keyword>
<evidence type="ECO:0000256" key="2">
    <source>
        <dbReference type="ARBA" id="ARBA00022723"/>
    </source>
</evidence>
<reference evidence="4" key="1">
    <citation type="journal article" date="2019" name="Int. J. Syst. Evol. Microbiol.">
        <title>The Global Catalogue of Microorganisms (GCM) 10K type strain sequencing project: providing services to taxonomists for standard genome sequencing and annotation.</title>
        <authorList>
            <consortium name="The Broad Institute Genomics Platform"/>
            <consortium name="The Broad Institute Genome Sequencing Center for Infectious Disease"/>
            <person name="Wu L."/>
            <person name="Ma J."/>
        </authorList>
    </citation>
    <scope>NUCLEOTIDE SEQUENCE [LARGE SCALE GENOMIC DNA]</scope>
    <source>
        <strain evidence="4">GH52</strain>
    </source>
</reference>
<evidence type="ECO:0000313" key="3">
    <source>
        <dbReference type="EMBL" id="MFD2117597.1"/>
    </source>
</evidence>
<evidence type="ECO:0000313" key="4">
    <source>
        <dbReference type="Proteomes" id="UP001597362"/>
    </source>
</evidence>
<name>A0ABW4YPT1_9BACL</name>
<sequence>MYRKTADFVAEWTRSAEGSLAVFRAITDEKMNVSIVDGHNSLAWLAWHLAGAAAMFGNTVGLQIPAVAHDAPVPSNMAEIVKQYEAIHQAFLHGAPALTDEQMEEAVDSFAGPMPRGAILRMMVDHQTHHRGQMTVLLRQAGLTVPPVSGPTKEMQQ</sequence>
<accession>A0ABW4YPT1</accession>
<dbReference type="SUPFAM" id="SSF109854">
    <property type="entry name" value="DinB/YfiT-like putative metalloenzymes"/>
    <property type="match status" value="1"/>
</dbReference>
<comment type="caution">
    <text evidence="3">The sequence shown here is derived from an EMBL/GenBank/DDBJ whole genome shotgun (WGS) entry which is preliminary data.</text>
</comment>
<organism evidence="3 4">
    <name type="scientific">Paenibacillus yanchengensis</name>
    <dbReference type="NCBI Taxonomy" id="2035833"/>
    <lineage>
        <taxon>Bacteria</taxon>
        <taxon>Bacillati</taxon>
        <taxon>Bacillota</taxon>
        <taxon>Bacilli</taxon>
        <taxon>Bacillales</taxon>
        <taxon>Paenibacillaceae</taxon>
        <taxon>Paenibacillus</taxon>
    </lineage>
</organism>
<dbReference type="Proteomes" id="UP001597362">
    <property type="component" value="Unassembled WGS sequence"/>
</dbReference>
<comment type="similarity">
    <text evidence="1">Belongs to the DinB family.</text>
</comment>
<dbReference type="Pfam" id="PF05163">
    <property type="entry name" value="DinB"/>
    <property type="match status" value="1"/>
</dbReference>
<dbReference type="InterPro" id="IPR034660">
    <property type="entry name" value="DinB/YfiT-like"/>
</dbReference>
<gene>
    <name evidence="3" type="ORF">ACFSJH_17855</name>
</gene>
<dbReference type="Gene3D" id="1.20.120.450">
    <property type="entry name" value="dinb family like domain"/>
    <property type="match status" value="1"/>
</dbReference>
<dbReference type="InterPro" id="IPR007837">
    <property type="entry name" value="DinB"/>
</dbReference>
<evidence type="ECO:0000256" key="1">
    <source>
        <dbReference type="ARBA" id="ARBA00008635"/>
    </source>
</evidence>